<protein>
    <submittedName>
        <fullName evidence="2">TIGR03619 family F420-dependent LLM class oxidoreductase</fullName>
        <ecNumber evidence="2">1.-.-.-</ecNumber>
    </submittedName>
</protein>
<dbReference type="PANTHER" id="PTHR43244">
    <property type="match status" value="1"/>
</dbReference>
<evidence type="ECO:0000313" key="2">
    <source>
        <dbReference type="EMBL" id="MVU82682.1"/>
    </source>
</evidence>
<organism evidence="2 3">
    <name type="scientific">Nocardia terrae</name>
    <dbReference type="NCBI Taxonomy" id="2675851"/>
    <lineage>
        <taxon>Bacteria</taxon>
        <taxon>Bacillati</taxon>
        <taxon>Actinomycetota</taxon>
        <taxon>Actinomycetes</taxon>
        <taxon>Mycobacteriales</taxon>
        <taxon>Nocardiaceae</taxon>
        <taxon>Nocardia</taxon>
    </lineage>
</organism>
<accession>A0A7K1V877</accession>
<keyword evidence="3" id="KW-1185">Reference proteome</keyword>
<comment type="caution">
    <text evidence="2">The sequence shown here is derived from an EMBL/GenBank/DDBJ whole genome shotgun (WGS) entry which is preliminary data.</text>
</comment>
<dbReference type="NCBIfam" id="TIGR03619">
    <property type="entry name" value="F420_Rv2161c"/>
    <property type="match status" value="1"/>
</dbReference>
<proteinExistence type="predicted"/>
<dbReference type="PANTHER" id="PTHR43244:SF2">
    <property type="entry name" value="CONSERVED HYPOTHETICAL ALANINE AND PROLINE-RICH PROTEIN"/>
    <property type="match status" value="1"/>
</dbReference>
<reference evidence="2 3" key="1">
    <citation type="submission" date="2019-12" db="EMBL/GenBank/DDBJ databases">
        <title>Nocardia sp. nov. ET3-3 isolated from soil.</title>
        <authorList>
            <person name="Kanchanasin P."/>
            <person name="Tanasupawat S."/>
            <person name="Yuki M."/>
            <person name="Kudo T."/>
        </authorList>
    </citation>
    <scope>NUCLEOTIDE SEQUENCE [LARGE SCALE GENOMIC DNA]</scope>
    <source>
        <strain evidence="2 3">ET3-3</strain>
    </source>
</reference>
<dbReference type="Proteomes" id="UP000466794">
    <property type="component" value="Unassembled WGS sequence"/>
</dbReference>
<dbReference type="GO" id="GO:0016705">
    <property type="term" value="F:oxidoreductase activity, acting on paired donors, with incorporation or reduction of molecular oxygen"/>
    <property type="evidence" value="ECO:0007669"/>
    <property type="project" value="InterPro"/>
</dbReference>
<dbReference type="EMBL" id="WRPP01000010">
    <property type="protein sequence ID" value="MVU82682.1"/>
    <property type="molecule type" value="Genomic_DNA"/>
</dbReference>
<feature type="domain" description="Luciferase-like" evidence="1">
    <location>
        <begin position="5"/>
        <end position="266"/>
    </location>
</feature>
<dbReference type="AlphaFoldDB" id="A0A7K1V877"/>
<dbReference type="RefSeq" id="WP_328602705.1">
    <property type="nucleotide sequence ID" value="NZ_WRPP01000010.1"/>
</dbReference>
<dbReference type="Pfam" id="PF00296">
    <property type="entry name" value="Bac_luciferase"/>
    <property type="match status" value="1"/>
</dbReference>
<dbReference type="InterPro" id="IPR011251">
    <property type="entry name" value="Luciferase-like_dom"/>
</dbReference>
<sequence length="299" mass="31948">MKIGFSLPQHGAQAREGARVAHYATALEQAGADSLWVGERLIAATNPAVGYAGKPTIPDEFNSVLDPLLLLGIAAAVTERVRLGTNVLIAPLHRPAHLARALTTLDVVSNGRLLPGFGIGWSPEEYEASGVEFSHRGARLDETLDALEAIWTTDPAGYRGRFVTVPEHRSELKPVQRPRPPIYLGAFNPAGLARIGRRADGWLPVVPVPGPPAWGQRLLGLRELIDQAAVEAGRDPKAIDTVVRVNVAAGTDPALVADTIEAVAADTGFDDFFIDLLYVADSLDAMLDTSLGLLERLRG</sequence>
<keyword evidence="2" id="KW-0560">Oxidoreductase</keyword>
<gene>
    <name evidence="2" type="ORF">GPX89_36300</name>
</gene>
<dbReference type="InterPro" id="IPR050564">
    <property type="entry name" value="F420-G6PD/mer"/>
</dbReference>
<dbReference type="SUPFAM" id="SSF51679">
    <property type="entry name" value="Bacterial luciferase-like"/>
    <property type="match status" value="1"/>
</dbReference>
<dbReference type="EC" id="1.-.-.-" evidence="2"/>
<evidence type="ECO:0000259" key="1">
    <source>
        <dbReference type="Pfam" id="PF00296"/>
    </source>
</evidence>
<dbReference type="Gene3D" id="3.20.20.30">
    <property type="entry name" value="Luciferase-like domain"/>
    <property type="match status" value="1"/>
</dbReference>
<dbReference type="InterPro" id="IPR019921">
    <property type="entry name" value="Lucif-like_OxRdtase_Rv2161c"/>
</dbReference>
<dbReference type="InterPro" id="IPR036661">
    <property type="entry name" value="Luciferase-like_sf"/>
</dbReference>
<name>A0A7K1V877_9NOCA</name>
<evidence type="ECO:0000313" key="3">
    <source>
        <dbReference type="Proteomes" id="UP000466794"/>
    </source>
</evidence>